<proteinExistence type="predicted"/>
<dbReference type="Gene3D" id="3.40.50.1820">
    <property type="entry name" value="alpha/beta hydrolase"/>
    <property type="match status" value="1"/>
</dbReference>
<dbReference type="GO" id="GO:0016787">
    <property type="term" value="F:hydrolase activity"/>
    <property type="evidence" value="ECO:0007669"/>
    <property type="project" value="UniProtKB-KW"/>
</dbReference>
<dbReference type="AlphaFoldDB" id="A0A0K9P314"/>
<evidence type="ECO:0000259" key="1">
    <source>
        <dbReference type="Pfam" id="PF01738"/>
    </source>
</evidence>
<gene>
    <name evidence="2" type="ORF">ZOSMA_409G00090</name>
</gene>
<evidence type="ECO:0000313" key="2">
    <source>
        <dbReference type="EMBL" id="KMZ63451.1"/>
    </source>
</evidence>
<sequence>MSGEQCCENPPALNTSSGKGVVLDDYGGLKSYVVGSHNSTKAIILISDVFGFEAPNLRKLADKVAEIGFLVVVPDYFYGDPYLPDVPTNPLNIWIKSHMTDKGFEDSKPLIAALKSNGVTAIGAAGFCWGGKVVAELSKSDDDCIKAGVMIHPSLVVVEDIKEIKTPIAILGAETDYISPPQLINEFDDILSSKPEIDSFVKIFPGVKHGWSVRYDVNDETGVKRAEEAHQHMIDWFMKYVK</sequence>
<dbReference type="InterPro" id="IPR002925">
    <property type="entry name" value="Dienelactn_hydro"/>
</dbReference>
<keyword evidence="2" id="KW-0378">Hydrolase</keyword>
<dbReference type="OMA" id="GEHCTTD"/>
<feature type="domain" description="Dienelactone hydrolase" evidence="1">
    <location>
        <begin position="30"/>
        <end position="240"/>
    </location>
</feature>
<dbReference type="EMBL" id="LFYR01001236">
    <property type="protein sequence ID" value="KMZ63451.1"/>
    <property type="molecule type" value="Genomic_DNA"/>
</dbReference>
<accession>A0A0K9P314</accession>
<dbReference type="Proteomes" id="UP000036987">
    <property type="component" value="Unassembled WGS sequence"/>
</dbReference>
<evidence type="ECO:0000313" key="3">
    <source>
        <dbReference type="Proteomes" id="UP000036987"/>
    </source>
</evidence>
<reference evidence="3" key="1">
    <citation type="journal article" date="2016" name="Nature">
        <title>The genome of the seagrass Zostera marina reveals angiosperm adaptation to the sea.</title>
        <authorList>
            <person name="Olsen J.L."/>
            <person name="Rouze P."/>
            <person name="Verhelst B."/>
            <person name="Lin Y.-C."/>
            <person name="Bayer T."/>
            <person name="Collen J."/>
            <person name="Dattolo E."/>
            <person name="De Paoli E."/>
            <person name="Dittami S."/>
            <person name="Maumus F."/>
            <person name="Michel G."/>
            <person name="Kersting A."/>
            <person name="Lauritano C."/>
            <person name="Lohaus R."/>
            <person name="Toepel M."/>
            <person name="Tonon T."/>
            <person name="Vanneste K."/>
            <person name="Amirebrahimi M."/>
            <person name="Brakel J."/>
            <person name="Bostroem C."/>
            <person name="Chovatia M."/>
            <person name="Grimwood J."/>
            <person name="Jenkins J.W."/>
            <person name="Jueterbock A."/>
            <person name="Mraz A."/>
            <person name="Stam W.T."/>
            <person name="Tice H."/>
            <person name="Bornberg-Bauer E."/>
            <person name="Green P.J."/>
            <person name="Pearson G.A."/>
            <person name="Procaccini G."/>
            <person name="Duarte C.M."/>
            <person name="Schmutz J."/>
            <person name="Reusch T.B.H."/>
            <person name="Van de Peer Y."/>
        </authorList>
    </citation>
    <scope>NUCLEOTIDE SEQUENCE [LARGE SCALE GENOMIC DNA]</scope>
    <source>
        <strain evidence="3">cv. Finnish</strain>
    </source>
</reference>
<dbReference type="Pfam" id="PF01738">
    <property type="entry name" value="DLH"/>
    <property type="match status" value="1"/>
</dbReference>
<organism evidence="2 3">
    <name type="scientific">Zostera marina</name>
    <name type="common">Eelgrass</name>
    <dbReference type="NCBI Taxonomy" id="29655"/>
    <lineage>
        <taxon>Eukaryota</taxon>
        <taxon>Viridiplantae</taxon>
        <taxon>Streptophyta</taxon>
        <taxon>Embryophyta</taxon>
        <taxon>Tracheophyta</taxon>
        <taxon>Spermatophyta</taxon>
        <taxon>Magnoliopsida</taxon>
        <taxon>Liliopsida</taxon>
        <taxon>Zosteraceae</taxon>
        <taxon>Zostera</taxon>
    </lineage>
</organism>
<dbReference type="PANTHER" id="PTHR17630">
    <property type="entry name" value="DIENELACTONE HYDROLASE"/>
    <property type="match status" value="1"/>
</dbReference>
<keyword evidence="3" id="KW-1185">Reference proteome</keyword>
<dbReference type="SUPFAM" id="SSF53474">
    <property type="entry name" value="alpha/beta-Hydrolases"/>
    <property type="match status" value="1"/>
</dbReference>
<dbReference type="STRING" id="29655.A0A0K9P314"/>
<protein>
    <submittedName>
        <fullName evidence="2">Dienelactone hydrolase family protein</fullName>
    </submittedName>
</protein>
<dbReference type="InterPro" id="IPR029058">
    <property type="entry name" value="AB_hydrolase_fold"/>
</dbReference>
<dbReference type="OrthoDB" id="17560at2759"/>
<name>A0A0K9P314_ZOSMR</name>
<dbReference type="PANTHER" id="PTHR17630:SF44">
    <property type="entry name" value="PROTEIN AIM2"/>
    <property type="match status" value="1"/>
</dbReference>
<comment type="caution">
    <text evidence="2">The sequence shown here is derived from an EMBL/GenBank/DDBJ whole genome shotgun (WGS) entry which is preliminary data.</text>
</comment>